<dbReference type="AlphaFoldDB" id="A0A9X9WRW4"/>
<evidence type="ECO:0000256" key="4">
    <source>
        <dbReference type="ARBA" id="ARBA00022989"/>
    </source>
</evidence>
<feature type="transmembrane region" description="Helical" evidence="6">
    <location>
        <begin position="6"/>
        <end position="27"/>
    </location>
</feature>
<dbReference type="PANTHER" id="PTHR38601">
    <property type="entry name" value="HYDROGENASE-4 COMPONENT E"/>
    <property type="match status" value="1"/>
</dbReference>
<feature type="transmembrane region" description="Helical" evidence="6">
    <location>
        <begin position="96"/>
        <end position="120"/>
    </location>
</feature>
<reference evidence="7" key="2">
    <citation type="journal article" date="2021" name="Syst. Appl. Microbiol.">
        <title>Roseomonas hellenica sp. nov., isolated from roots of wild-growing Alkanna tinctoria.</title>
        <authorList>
            <person name="Rat A."/>
            <person name="Naranjo H.D."/>
            <person name="Lebbe L."/>
            <person name="Cnockaert M."/>
            <person name="Krigas N."/>
            <person name="Grigoriadou K."/>
            <person name="Maloupa E."/>
            <person name="Willems A."/>
        </authorList>
    </citation>
    <scope>NUCLEOTIDE SEQUENCE</scope>
    <source>
        <strain evidence="7">LMG 31231</strain>
    </source>
</reference>
<evidence type="ECO:0000313" key="8">
    <source>
        <dbReference type="Proteomes" id="UP001138751"/>
    </source>
</evidence>
<dbReference type="RefSeq" id="WP_211860271.1">
    <property type="nucleotide sequence ID" value="NZ_JAAEDM010000003.1"/>
</dbReference>
<keyword evidence="2" id="KW-1003">Cell membrane</keyword>
<sequence>MSFGHLPYDVAHLLGGGVLLLSFVLLYQRRIGAVINAFAMQGTLLALAAAWQGYVQGAPGLYLTAVLALAAKGVLIPLALHAIVRRLDLHRTVETALGIGPSLVAGVGLVGLAILVVLPATEGARALAREDLALALSVVLLGMLMMISRRNAISQVIGLLSLENGLILAAIGVAGMPLVVELSTAALVLMVAVVAAVFAFQIRERFDTLDTHHLEEHRGERR</sequence>
<proteinExistence type="predicted"/>
<evidence type="ECO:0000256" key="1">
    <source>
        <dbReference type="ARBA" id="ARBA00004651"/>
    </source>
</evidence>
<feature type="transmembrane region" description="Helical" evidence="6">
    <location>
        <begin position="60"/>
        <end position="84"/>
    </location>
</feature>
<accession>A0A9X9WRW4</accession>
<evidence type="ECO:0000256" key="2">
    <source>
        <dbReference type="ARBA" id="ARBA00022475"/>
    </source>
</evidence>
<comment type="subcellular location">
    <subcellularLocation>
        <location evidence="1">Cell membrane</location>
        <topology evidence="1">Multi-pass membrane protein</topology>
    </subcellularLocation>
</comment>
<dbReference type="EMBL" id="JAAEDM010000003">
    <property type="protein sequence ID" value="MBR0669893.1"/>
    <property type="molecule type" value="Genomic_DNA"/>
</dbReference>
<keyword evidence="8" id="KW-1185">Reference proteome</keyword>
<feature type="transmembrane region" description="Helical" evidence="6">
    <location>
        <begin position="132"/>
        <end position="149"/>
    </location>
</feature>
<organism evidence="7 8">
    <name type="scientific">Neoroseomonas soli</name>
    <dbReference type="NCBI Taxonomy" id="1081025"/>
    <lineage>
        <taxon>Bacteria</taxon>
        <taxon>Pseudomonadati</taxon>
        <taxon>Pseudomonadota</taxon>
        <taxon>Alphaproteobacteria</taxon>
        <taxon>Acetobacterales</taxon>
        <taxon>Acetobacteraceae</taxon>
        <taxon>Neoroseomonas</taxon>
    </lineage>
</organism>
<feature type="transmembrane region" description="Helical" evidence="6">
    <location>
        <begin position="34"/>
        <end position="54"/>
    </location>
</feature>
<dbReference type="Proteomes" id="UP001138751">
    <property type="component" value="Unassembled WGS sequence"/>
</dbReference>
<evidence type="ECO:0000256" key="6">
    <source>
        <dbReference type="SAM" id="Phobius"/>
    </source>
</evidence>
<name>A0A9X9WRW4_9PROT</name>
<dbReference type="GO" id="GO:0005886">
    <property type="term" value="C:plasma membrane"/>
    <property type="evidence" value="ECO:0007669"/>
    <property type="project" value="UniProtKB-SubCell"/>
</dbReference>
<keyword evidence="5 6" id="KW-0472">Membrane</keyword>
<protein>
    <submittedName>
        <fullName evidence="7">Hydrogenase-4 component E</fullName>
    </submittedName>
</protein>
<keyword evidence="4 6" id="KW-1133">Transmembrane helix</keyword>
<comment type="caution">
    <text evidence="7">The sequence shown here is derived from an EMBL/GenBank/DDBJ whole genome shotgun (WGS) entry which is preliminary data.</text>
</comment>
<evidence type="ECO:0000256" key="3">
    <source>
        <dbReference type="ARBA" id="ARBA00022692"/>
    </source>
</evidence>
<feature type="transmembrane region" description="Helical" evidence="6">
    <location>
        <begin position="156"/>
        <end position="176"/>
    </location>
</feature>
<feature type="transmembrane region" description="Helical" evidence="6">
    <location>
        <begin position="182"/>
        <end position="200"/>
    </location>
</feature>
<dbReference type="PANTHER" id="PTHR38601:SF1">
    <property type="entry name" value="HYDROGENASE-4 COMPONENT E"/>
    <property type="match status" value="1"/>
</dbReference>
<reference evidence="7" key="1">
    <citation type="submission" date="2020-01" db="EMBL/GenBank/DDBJ databases">
        <authorList>
            <person name="Rat A."/>
        </authorList>
    </citation>
    <scope>NUCLEOTIDE SEQUENCE</scope>
    <source>
        <strain evidence="7">LMG 31231</strain>
    </source>
</reference>
<evidence type="ECO:0000313" key="7">
    <source>
        <dbReference type="EMBL" id="MBR0669893.1"/>
    </source>
</evidence>
<keyword evidence="3 6" id="KW-0812">Transmembrane</keyword>
<evidence type="ECO:0000256" key="5">
    <source>
        <dbReference type="ARBA" id="ARBA00023136"/>
    </source>
</evidence>
<gene>
    <name evidence="7" type="ORF">GXW76_01790</name>
</gene>
<dbReference type="Gene3D" id="1.10.287.3510">
    <property type="match status" value="1"/>
</dbReference>
<dbReference type="InterPro" id="IPR038730">
    <property type="entry name" value="HyfE-like"/>
</dbReference>